<evidence type="ECO:0000256" key="8">
    <source>
        <dbReference type="ARBA" id="ARBA00023242"/>
    </source>
</evidence>
<dbReference type="PROSITE" id="PS51684">
    <property type="entry name" value="SAM_MT_TRM5_TYW2"/>
    <property type="match status" value="1"/>
</dbReference>
<dbReference type="SUPFAM" id="SSF53335">
    <property type="entry name" value="S-adenosyl-L-methionine-dependent methyltransferases"/>
    <property type="match status" value="1"/>
</dbReference>
<dbReference type="GO" id="GO:0052906">
    <property type="term" value="F:tRNA (guanine(37)-N1)-methyltransferase activity"/>
    <property type="evidence" value="ECO:0007669"/>
    <property type="project" value="UniProtKB-UniRule"/>
</dbReference>
<dbReference type="GO" id="GO:0002939">
    <property type="term" value="P:tRNA N1-guanine methylation"/>
    <property type="evidence" value="ECO:0007669"/>
    <property type="project" value="TreeGrafter"/>
</dbReference>
<dbReference type="InterPro" id="IPR056744">
    <property type="entry name" value="TRM5/TYW2-like_N"/>
</dbReference>
<feature type="binding site" evidence="10">
    <location>
        <position position="752"/>
    </location>
    <ligand>
        <name>S-adenosyl-L-methionine</name>
        <dbReference type="ChEBI" id="CHEBI:59789"/>
    </ligand>
</feature>
<comment type="caution">
    <text evidence="13">The sequence shown here is derived from an EMBL/GenBank/DDBJ whole genome shotgun (WGS) entry which is preliminary data.</text>
</comment>
<comment type="similarity">
    <text evidence="1">Belongs to the class I-like SAM-binding methyltransferase superfamily. TRM5/TYW2 family.</text>
</comment>
<feature type="region of interest" description="Disordered" evidence="11">
    <location>
        <begin position="319"/>
        <end position="338"/>
    </location>
</feature>
<feature type="binding site" evidence="10">
    <location>
        <begin position="818"/>
        <end position="819"/>
    </location>
    <ligand>
        <name>S-adenosyl-L-methionine</name>
        <dbReference type="ChEBI" id="CHEBI:59789"/>
    </ligand>
</feature>
<dbReference type="Gene3D" id="3.30.300.110">
    <property type="entry name" value="Met-10+ protein-like domains"/>
    <property type="match status" value="1"/>
</dbReference>
<name>A0A388LI28_CHABU</name>
<protein>
    <recommendedName>
        <fullName evidence="10">tRNA (guanine(37)-N1)-methyltransferase</fullName>
        <ecNumber evidence="10">2.1.1.228</ecNumber>
    </recommendedName>
    <alternativeName>
        <fullName evidence="10">M1G-methyltransferase</fullName>
    </alternativeName>
    <alternativeName>
        <fullName evidence="10">tRNA [GM37] methyltransferase</fullName>
    </alternativeName>
    <alternativeName>
        <fullName evidence="10">tRNA methyltransferase 5 homolog</fullName>
    </alternativeName>
</protein>
<dbReference type="Proteomes" id="UP000265515">
    <property type="component" value="Unassembled WGS sequence"/>
</dbReference>
<dbReference type="HAMAP" id="MF_03152">
    <property type="entry name" value="TRM5"/>
    <property type="match status" value="1"/>
</dbReference>
<keyword evidence="5 10" id="KW-0949">S-adenosyl-L-methionine</keyword>
<evidence type="ECO:0000256" key="10">
    <source>
        <dbReference type="HAMAP-Rule" id="MF_03152"/>
    </source>
</evidence>
<dbReference type="InterPro" id="IPR056743">
    <property type="entry name" value="TRM5-TYW2-like_MTfase"/>
</dbReference>
<evidence type="ECO:0000256" key="6">
    <source>
        <dbReference type="ARBA" id="ARBA00022694"/>
    </source>
</evidence>
<dbReference type="GO" id="GO:0005634">
    <property type="term" value="C:nucleus"/>
    <property type="evidence" value="ECO:0007669"/>
    <property type="project" value="UniProtKB-SubCell"/>
</dbReference>
<feature type="compositionally biased region" description="Acidic residues" evidence="11">
    <location>
        <begin position="412"/>
        <end position="427"/>
    </location>
</feature>
<reference evidence="13 14" key="1">
    <citation type="journal article" date="2018" name="Cell">
        <title>The Chara Genome: Secondary Complexity and Implications for Plant Terrestrialization.</title>
        <authorList>
            <person name="Nishiyama T."/>
            <person name="Sakayama H."/>
            <person name="Vries J.D."/>
            <person name="Buschmann H."/>
            <person name="Saint-Marcoux D."/>
            <person name="Ullrich K.K."/>
            <person name="Haas F.B."/>
            <person name="Vanderstraeten L."/>
            <person name="Becker D."/>
            <person name="Lang D."/>
            <person name="Vosolsobe S."/>
            <person name="Rombauts S."/>
            <person name="Wilhelmsson P.K.I."/>
            <person name="Janitza P."/>
            <person name="Kern R."/>
            <person name="Heyl A."/>
            <person name="Rumpler F."/>
            <person name="Villalobos L.I.A.C."/>
            <person name="Clay J.M."/>
            <person name="Skokan R."/>
            <person name="Toyoda A."/>
            <person name="Suzuki Y."/>
            <person name="Kagoshima H."/>
            <person name="Schijlen E."/>
            <person name="Tajeshwar N."/>
            <person name="Catarino B."/>
            <person name="Hetherington A.J."/>
            <person name="Saltykova A."/>
            <person name="Bonnot C."/>
            <person name="Breuninger H."/>
            <person name="Symeonidi A."/>
            <person name="Radhakrishnan G.V."/>
            <person name="Van Nieuwerburgh F."/>
            <person name="Deforce D."/>
            <person name="Chang C."/>
            <person name="Karol K.G."/>
            <person name="Hedrich R."/>
            <person name="Ulvskov P."/>
            <person name="Glockner G."/>
            <person name="Delwiche C.F."/>
            <person name="Petrasek J."/>
            <person name="Van de Peer Y."/>
            <person name="Friml J."/>
            <person name="Beilby M."/>
            <person name="Dolan L."/>
            <person name="Kohara Y."/>
            <person name="Sugano S."/>
            <person name="Fujiyama A."/>
            <person name="Delaux P.-M."/>
            <person name="Quint M."/>
            <person name="TheiBen G."/>
            <person name="Hagemann M."/>
            <person name="Harholt J."/>
            <person name="Dunand C."/>
            <person name="Zachgo S."/>
            <person name="Langdale J."/>
            <person name="Maumus F."/>
            <person name="Straeten D.V.D."/>
            <person name="Gould S.B."/>
            <person name="Rensing S.A."/>
        </authorList>
    </citation>
    <scope>NUCLEOTIDE SEQUENCE [LARGE SCALE GENOMIC DNA]</scope>
    <source>
        <strain evidence="13 14">S276</strain>
    </source>
</reference>
<evidence type="ECO:0000256" key="5">
    <source>
        <dbReference type="ARBA" id="ARBA00022691"/>
    </source>
</evidence>
<evidence type="ECO:0000313" key="13">
    <source>
        <dbReference type="EMBL" id="GBG81968.1"/>
    </source>
</evidence>
<dbReference type="PANTHER" id="PTHR23245:SF43">
    <property type="entry name" value="TRNA (GUANINE(37)-N1)-METHYLTRANSFERASE 2"/>
    <property type="match status" value="1"/>
</dbReference>
<keyword evidence="14" id="KW-1185">Reference proteome</keyword>
<feature type="binding site" evidence="10">
    <location>
        <begin position="790"/>
        <end position="791"/>
    </location>
    <ligand>
        <name>S-adenosyl-L-methionine</name>
        <dbReference type="ChEBI" id="CHEBI:59789"/>
    </ligand>
</feature>
<evidence type="ECO:0000313" key="14">
    <source>
        <dbReference type="Proteomes" id="UP000265515"/>
    </source>
</evidence>
<dbReference type="Gramene" id="GBG81968">
    <property type="protein sequence ID" value="GBG81968"/>
    <property type="gene ID" value="CBR_g34149"/>
</dbReference>
<dbReference type="InterPro" id="IPR025792">
    <property type="entry name" value="tRNA_Gua_MeTrfase_euk"/>
</dbReference>
<keyword evidence="7 10" id="KW-0496">Mitochondrion</keyword>
<comment type="similarity">
    <text evidence="10">Belongs to the TRM5 / TYW2 family.</text>
</comment>
<keyword evidence="8 10" id="KW-0539">Nucleus</keyword>
<dbReference type="GO" id="GO:0070901">
    <property type="term" value="P:mitochondrial tRNA methylation"/>
    <property type="evidence" value="ECO:0007669"/>
    <property type="project" value="UniProtKB-ARBA"/>
</dbReference>
<evidence type="ECO:0000256" key="9">
    <source>
        <dbReference type="ARBA" id="ARBA00047783"/>
    </source>
</evidence>
<dbReference type="AlphaFoldDB" id="A0A388LI28"/>
<keyword evidence="6 10" id="KW-0819">tRNA processing</keyword>
<evidence type="ECO:0000256" key="4">
    <source>
        <dbReference type="ARBA" id="ARBA00022679"/>
    </source>
</evidence>
<dbReference type="PANTHER" id="PTHR23245">
    <property type="entry name" value="TRNA METHYLTRANSFERASE"/>
    <property type="match status" value="1"/>
</dbReference>
<dbReference type="Pfam" id="PF02475">
    <property type="entry name" value="TRM5-TYW2_MTfase"/>
    <property type="match status" value="1"/>
</dbReference>
<feature type="binding site" evidence="10">
    <location>
        <position position="841"/>
    </location>
    <ligand>
        <name>S-adenosyl-L-methionine</name>
        <dbReference type="ChEBI" id="CHEBI:59789"/>
    </ligand>
</feature>
<feature type="domain" description="SAM-dependent methyltransferase TRM5/TYW2-type" evidence="12">
    <location>
        <begin position="662"/>
        <end position="924"/>
    </location>
</feature>
<keyword evidence="2 10" id="KW-0963">Cytoplasm</keyword>
<feature type="compositionally biased region" description="Polar residues" evidence="11">
    <location>
        <begin position="90"/>
        <end position="121"/>
    </location>
</feature>
<dbReference type="OrthoDB" id="43296at2759"/>
<feature type="region of interest" description="Disordered" evidence="11">
    <location>
        <begin position="406"/>
        <end position="447"/>
    </location>
</feature>
<feature type="compositionally biased region" description="Polar residues" evidence="11">
    <location>
        <begin position="196"/>
        <end position="207"/>
    </location>
</feature>
<evidence type="ECO:0000256" key="3">
    <source>
        <dbReference type="ARBA" id="ARBA00022603"/>
    </source>
</evidence>
<comment type="catalytic activity">
    <reaction evidence="9 10">
        <text>guanosine(37) in tRNA + S-adenosyl-L-methionine = N(1)-methylguanosine(37) in tRNA + S-adenosyl-L-homocysteine + H(+)</text>
        <dbReference type="Rhea" id="RHEA:36899"/>
        <dbReference type="Rhea" id="RHEA-COMP:10145"/>
        <dbReference type="Rhea" id="RHEA-COMP:10147"/>
        <dbReference type="ChEBI" id="CHEBI:15378"/>
        <dbReference type="ChEBI" id="CHEBI:57856"/>
        <dbReference type="ChEBI" id="CHEBI:59789"/>
        <dbReference type="ChEBI" id="CHEBI:73542"/>
        <dbReference type="ChEBI" id="CHEBI:74269"/>
        <dbReference type="EC" id="2.1.1.228"/>
    </reaction>
</comment>
<keyword evidence="4 10" id="KW-0808">Transferase</keyword>
<dbReference type="EMBL" id="BFEA01000392">
    <property type="protein sequence ID" value="GBG81968.1"/>
    <property type="molecule type" value="Genomic_DNA"/>
</dbReference>
<evidence type="ECO:0000259" key="12">
    <source>
        <dbReference type="PROSITE" id="PS51684"/>
    </source>
</evidence>
<accession>A0A388LI28</accession>
<feature type="region of interest" description="Disordered" evidence="11">
    <location>
        <begin position="284"/>
        <end position="311"/>
    </location>
</feature>
<evidence type="ECO:0000256" key="1">
    <source>
        <dbReference type="ARBA" id="ARBA00009775"/>
    </source>
</evidence>
<gene>
    <name evidence="13" type="ORF">CBR_g34149</name>
</gene>
<feature type="compositionally biased region" description="Basic and acidic residues" evidence="11">
    <location>
        <begin position="169"/>
        <end position="183"/>
    </location>
</feature>
<dbReference type="InterPro" id="IPR030382">
    <property type="entry name" value="MeTrfase_TRM5/TYW2"/>
</dbReference>
<comment type="subcellular location">
    <subcellularLocation>
        <location evidence="10">Mitochondrion matrix</location>
    </subcellularLocation>
    <subcellularLocation>
        <location evidence="10">Nucleus</location>
    </subcellularLocation>
    <subcellularLocation>
        <location evidence="10">Cytoplasm</location>
    </subcellularLocation>
    <text evidence="10">Predominantly in the mitochondria and in the nucleus.</text>
</comment>
<evidence type="ECO:0000256" key="11">
    <source>
        <dbReference type="SAM" id="MobiDB-lite"/>
    </source>
</evidence>
<comment type="function">
    <text evidence="10">Specifically methylates the N1 position of guanosine-37 in various cytoplasmic and mitochondrial tRNAs. Methylation is not dependent on the nature of the nucleoside 5' of the target nucleoside. This is the first step in the biosynthesis of wybutosine (yW), a modified base adjacent to the anticodon of tRNAs and required for accurate decoding.</text>
</comment>
<organism evidence="13 14">
    <name type="scientific">Chara braunii</name>
    <name type="common">Braun's stonewort</name>
    <dbReference type="NCBI Taxonomy" id="69332"/>
    <lineage>
        <taxon>Eukaryota</taxon>
        <taxon>Viridiplantae</taxon>
        <taxon>Streptophyta</taxon>
        <taxon>Charophyceae</taxon>
        <taxon>Charales</taxon>
        <taxon>Characeae</taxon>
        <taxon>Chara</taxon>
    </lineage>
</organism>
<evidence type="ECO:0000256" key="2">
    <source>
        <dbReference type="ARBA" id="ARBA00022490"/>
    </source>
</evidence>
<dbReference type="FunFam" id="3.30.300.110:FF:000001">
    <property type="entry name" value="tRNA (guanine(37)-N1)-methyltransferase"/>
    <property type="match status" value="1"/>
</dbReference>
<feature type="compositionally biased region" description="Basic and acidic residues" evidence="11">
    <location>
        <begin position="428"/>
        <end position="441"/>
    </location>
</feature>
<dbReference type="GO" id="GO:0005759">
    <property type="term" value="C:mitochondrial matrix"/>
    <property type="evidence" value="ECO:0007669"/>
    <property type="project" value="UniProtKB-SubCell"/>
</dbReference>
<comment type="subunit">
    <text evidence="10">Monomer.</text>
</comment>
<proteinExistence type="inferred from homology"/>
<dbReference type="Pfam" id="PF25133">
    <property type="entry name" value="TYW2_N_2"/>
    <property type="match status" value="1"/>
</dbReference>
<evidence type="ECO:0000256" key="7">
    <source>
        <dbReference type="ARBA" id="ARBA00023128"/>
    </source>
</evidence>
<dbReference type="STRING" id="69332.A0A388LI28"/>
<sequence>MMFRTAANPTAAVAQCLAGRGRKVTLAALLLGRGSPLSSAGYGGGLGSWAIEGDAAQSLWPWSLAKRRPPPLTWDESPSQRLAWHIPAGQCSSWNQSSGQRSTGNDSVGQHSRRNASTSQRPMRKEFAGQRPMPSECAGQRPMWNQSSGRTDSPGQRLRRNESAGQRPMRKESAGQRPMRKESAGQLPMPIECASQRPTWNQSSSRNDFAGQRPRRNESAGQRPRRKESAGQRSMPSECAGQRPMWNQSSGQRLMLNDCAGQRLDGLFPGNVWPTSVAAGKWAAEKEMSGASGGRRRRSSATESAHAGMTWKRTEEFERVDREGREEGKREEMKKSYSVEDEMVVENNPPAAATAGAGALIGDVLDRSHFDRKVDVVALLVGIEMCGNLVRRLSGHLLNLPRVKNVVHVPPPDDDDDDDDDDEEDMDMGERRNTAREKIGEEDNLVQDLSWDLGEDPGEGEDLRQSVIAAVYGQGGRLRKKPHVLKGKQEKRRSQRGVGGNILAAENNNINGRSDAGQPLSWPMGSERPRAVQVQVVKGERQRLRRARGGLEASSRLLLLDSRYAAARTLSELPEPLKVLIESSLTNVEINDRLPETLGNGQFKSSQEEFSGASLHAVLQQSENTAFVELVRCKLILGYDYWSAEEVLKEMLPDGCLIPTSFETIGHIAHMNLREEHLPYKRAIGQVMLDKNWPRIRSVVNKLNAIDSAYRTMELELLAGDQDMQTVLIEHGLSFHVDFASVYWNSRLATERQRLIRKFGKRDIICDVFSGVGPLAIAAAKKCLFVAANDLNPTAVNLLRKNAALNGVAGKMSIYQMDGWDFIREVLKGSSAVFMTHVVMNLPGDAIEFLDAFKHAFDREAWGRNRQLPMVHVYGFTKSADPEKEIKERIEASLGAGPEDIEFYRVRLVAPGKFMLCASFRLPNSVAFRN</sequence>
<feature type="region of interest" description="Disordered" evidence="11">
    <location>
        <begin position="90"/>
        <end position="245"/>
    </location>
</feature>
<dbReference type="Gene3D" id="3.40.50.150">
    <property type="entry name" value="Vaccinia Virus protein VP39"/>
    <property type="match status" value="1"/>
</dbReference>
<feature type="compositionally biased region" description="Polar residues" evidence="11">
    <location>
        <begin position="143"/>
        <end position="154"/>
    </location>
</feature>
<dbReference type="EC" id="2.1.1.228" evidence="10"/>
<dbReference type="InterPro" id="IPR029063">
    <property type="entry name" value="SAM-dependent_MTases_sf"/>
</dbReference>
<keyword evidence="3 10" id="KW-0489">Methyltransferase</keyword>